<dbReference type="PANTHER" id="PTHR48079">
    <property type="entry name" value="PROTEIN YEEZ"/>
    <property type="match status" value="1"/>
</dbReference>
<sequence length="306" mass="31269">MHVLVTGASGWIGSALVPELLSAGHRVTGLARSDASAAALTDAGADVLRGSLDDLDTLRQGARAADGVVHLAFRHDLAFSGAMTEAALADRAVVDAFGEALAGTGKPLVIASGLLGVSPGRPATEEDGLVAEDLDSALLNHRQETARATVALADRGVRSVVVRLSPTVHGAGDPPGAFISTLSATARERGASRYVDDGAARWPAVHRDDAARLFRLAVESVPAGSVLHAAAEEGVATRDIAAALGEQLGVPVESVPAADAVDALGWLGPMLGLDSPTSSARTRELTGWTPTGPTLLEDIRAGHYTR</sequence>
<dbReference type="AlphaFoldDB" id="A0A1G7THF4"/>
<dbReference type="Pfam" id="PF01370">
    <property type="entry name" value="Epimerase"/>
    <property type="match status" value="1"/>
</dbReference>
<feature type="domain" description="NAD-dependent epimerase/dehydratase" evidence="1">
    <location>
        <begin position="3"/>
        <end position="221"/>
    </location>
</feature>
<dbReference type="RefSeq" id="WP_091062814.1">
    <property type="nucleotide sequence ID" value="NZ_FNCF01000003.1"/>
</dbReference>
<evidence type="ECO:0000259" key="1">
    <source>
        <dbReference type="Pfam" id="PF01370"/>
    </source>
</evidence>
<evidence type="ECO:0000313" key="3">
    <source>
        <dbReference type="Proteomes" id="UP000198863"/>
    </source>
</evidence>
<dbReference type="CDD" id="cd05262">
    <property type="entry name" value="SDR_a7"/>
    <property type="match status" value="1"/>
</dbReference>
<reference evidence="3" key="1">
    <citation type="submission" date="2016-10" db="EMBL/GenBank/DDBJ databases">
        <authorList>
            <person name="Varghese N."/>
            <person name="Submissions S."/>
        </authorList>
    </citation>
    <scope>NUCLEOTIDE SEQUENCE [LARGE SCALE GENOMIC DNA]</scope>
    <source>
        <strain evidence="3">DSM 44526</strain>
    </source>
</reference>
<dbReference type="PANTHER" id="PTHR48079:SF6">
    <property type="entry name" value="NAD(P)-BINDING DOMAIN-CONTAINING PROTEIN-RELATED"/>
    <property type="match status" value="1"/>
</dbReference>
<dbReference type="OrthoDB" id="9787292at2"/>
<dbReference type="InterPro" id="IPR051783">
    <property type="entry name" value="NAD(P)-dependent_oxidoreduct"/>
</dbReference>
<proteinExistence type="predicted"/>
<dbReference type="SUPFAM" id="SSF51735">
    <property type="entry name" value="NAD(P)-binding Rossmann-fold domains"/>
    <property type="match status" value="1"/>
</dbReference>
<dbReference type="GO" id="GO:0004029">
    <property type="term" value="F:aldehyde dehydrogenase (NAD+) activity"/>
    <property type="evidence" value="ECO:0007669"/>
    <property type="project" value="TreeGrafter"/>
</dbReference>
<evidence type="ECO:0000313" key="2">
    <source>
        <dbReference type="EMBL" id="SDG34756.1"/>
    </source>
</evidence>
<organism evidence="2 3">
    <name type="scientific">Klenkia brasiliensis</name>
    <dbReference type="NCBI Taxonomy" id="333142"/>
    <lineage>
        <taxon>Bacteria</taxon>
        <taxon>Bacillati</taxon>
        <taxon>Actinomycetota</taxon>
        <taxon>Actinomycetes</taxon>
        <taxon>Geodermatophilales</taxon>
        <taxon>Geodermatophilaceae</taxon>
        <taxon>Klenkia</taxon>
    </lineage>
</organism>
<dbReference type="GO" id="GO:0005737">
    <property type="term" value="C:cytoplasm"/>
    <property type="evidence" value="ECO:0007669"/>
    <property type="project" value="TreeGrafter"/>
</dbReference>
<dbReference type="Proteomes" id="UP000198863">
    <property type="component" value="Unassembled WGS sequence"/>
</dbReference>
<name>A0A1G7THF4_9ACTN</name>
<gene>
    <name evidence="2" type="ORF">SAMN05660324_2482</name>
</gene>
<accession>A0A1G7THF4</accession>
<dbReference type="EMBL" id="FNCF01000003">
    <property type="protein sequence ID" value="SDG34756.1"/>
    <property type="molecule type" value="Genomic_DNA"/>
</dbReference>
<dbReference type="Gene3D" id="3.40.50.720">
    <property type="entry name" value="NAD(P)-binding Rossmann-like Domain"/>
    <property type="match status" value="1"/>
</dbReference>
<dbReference type="InterPro" id="IPR036291">
    <property type="entry name" value="NAD(P)-bd_dom_sf"/>
</dbReference>
<protein>
    <submittedName>
        <fullName evidence="2">Nucleoside-diphosphate-sugar epimerase</fullName>
    </submittedName>
</protein>
<keyword evidence="3" id="KW-1185">Reference proteome</keyword>
<dbReference type="InterPro" id="IPR001509">
    <property type="entry name" value="Epimerase_deHydtase"/>
</dbReference>